<keyword evidence="1" id="KW-1133">Transmembrane helix</keyword>
<organism evidence="2 3">
    <name type="scientific">Penaeus vannamei</name>
    <name type="common">Whiteleg shrimp</name>
    <name type="synonym">Litopenaeus vannamei</name>
    <dbReference type="NCBI Taxonomy" id="6689"/>
    <lineage>
        <taxon>Eukaryota</taxon>
        <taxon>Metazoa</taxon>
        <taxon>Ecdysozoa</taxon>
        <taxon>Arthropoda</taxon>
        <taxon>Crustacea</taxon>
        <taxon>Multicrustacea</taxon>
        <taxon>Malacostraca</taxon>
        <taxon>Eumalacostraca</taxon>
        <taxon>Eucarida</taxon>
        <taxon>Decapoda</taxon>
        <taxon>Dendrobranchiata</taxon>
        <taxon>Penaeoidea</taxon>
        <taxon>Penaeidae</taxon>
        <taxon>Penaeus</taxon>
    </lineage>
</organism>
<accession>A0A3R7P637</accession>
<dbReference type="Proteomes" id="UP000283509">
    <property type="component" value="Unassembled WGS sequence"/>
</dbReference>
<keyword evidence="1" id="KW-0472">Membrane</keyword>
<gene>
    <name evidence="2" type="ORF">C7M84_019961</name>
</gene>
<reference evidence="2 3" key="2">
    <citation type="submission" date="2019-01" db="EMBL/GenBank/DDBJ databases">
        <title>The decoding of complex shrimp genome reveals the adaptation for benthos swimmer, frequently molting mechanism and breeding impact on genome.</title>
        <authorList>
            <person name="Sun Y."/>
            <person name="Gao Y."/>
            <person name="Yu Y."/>
        </authorList>
    </citation>
    <scope>NUCLEOTIDE SEQUENCE [LARGE SCALE GENOMIC DNA]</scope>
    <source>
        <tissue evidence="2">Muscle</tissue>
    </source>
</reference>
<feature type="transmembrane region" description="Helical" evidence="1">
    <location>
        <begin position="125"/>
        <end position="146"/>
    </location>
</feature>
<feature type="transmembrane region" description="Helical" evidence="1">
    <location>
        <begin position="152"/>
        <end position="170"/>
    </location>
</feature>
<feature type="transmembrane region" description="Helical" evidence="1">
    <location>
        <begin position="33"/>
        <end position="50"/>
    </location>
</feature>
<evidence type="ECO:0000313" key="2">
    <source>
        <dbReference type="EMBL" id="ROT62205.1"/>
    </source>
</evidence>
<keyword evidence="3" id="KW-1185">Reference proteome</keyword>
<evidence type="ECO:0000313" key="3">
    <source>
        <dbReference type="Proteomes" id="UP000283509"/>
    </source>
</evidence>
<protein>
    <submittedName>
        <fullName evidence="2">Uncharacterized protein</fullName>
    </submittedName>
</protein>
<feature type="transmembrane region" description="Helical" evidence="1">
    <location>
        <begin position="62"/>
        <end position="84"/>
    </location>
</feature>
<keyword evidence="1" id="KW-0812">Transmembrane</keyword>
<evidence type="ECO:0000256" key="1">
    <source>
        <dbReference type="SAM" id="Phobius"/>
    </source>
</evidence>
<dbReference type="AlphaFoldDB" id="A0A3R7P637"/>
<proteinExistence type="predicted"/>
<reference evidence="2 3" key="1">
    <citation type="submission" date="2018-04" db="EMBL/GenBank/DDBJ databases">
        <authorList>
            <person name="Zhang X."/>
            <person name="Yuan J."/>
            <person name="Li F."/>
            <person name="Xiang J."/>
        </authorList>
    </citation>
    <scope>NUCLEOTIDE SEQUENCE [LARGE SCALE GENOMIC DNA]</scope>
    <source>
        <tissue evidence="2">Muscle</tissue>
    </source>
</reference>
<name>A0A3R7P637_PENVA</name>
<comment type="caution">
    <text evidence="2">The sequence shown here is derived from an EMBL/GenBank/DDBJ whole genome shotgun (WGS) entry which is preliminary data.</text>
</comment>
<dbReference type="EMBL" id="QCYY01003765">
    <property type="protein sequence ID" value="ROT62205.1"/>
    <property type="molecule type" value="Genomic_DNA"/>
</dbReference>
<sequence length="378" mass="41068">MAFNFTLCAFPLLLHSRLFLCFALSCSFSLLSLPLTSLRCVIPLSYIFLLRRFLILNHITFSLYLSLSSALSLPSFIPFLLNAFTSSPFFFFSSSSLLQSLATLLSSSSLFPMLSPLFSSCLPPLTSLPLPFIPFFSLAFLPLTFYTPSLQLTLFTLPYFISFTFSFHFFSPNLLIPSLSPFSFLPSPSPLPTPSFASSPSIPSRLLPSPSSPISFSPFRLLPSPSPSLPSFPLQLSHSPSLPSPSLSSLPHSSPLFHLSLSPLFASSLPLLSLSPPLPFSPFRLLPPPLSPPLTSLLAPSSPSLPSPPLPFSLFRLLLLSLSPPPLSLPSLSPLAAVINLLQPMSYLARLSQPVKCMSASSSPTELMSSRTFITDHP</sequence>